<evidence type="ECO:0000256" key="6">
    <source>
        <dbReference type="ARBA" id="ARBA00023136"/>
    </source>
</evidence>
<feature type="domain" description="Major facilitator superfamily (MFS) profile" evidence="9">
    <location>
        <begin position="23"/>
        <end position="499"/>
    </location>
</feature>
<evidence type="ECO:0000256" key="8">
    <source>
        <dbReference type="SAM" id="Phobius"/>
    </source>
</evidence>
<dbReference type="RefSeq" id="WP_311672972.1">
    <property type="nucleotide sequence ID" value="NZ_JAVREQ010000007.1"/>
</dbReference>
<protein>
    <submittedName>
        <fullName evidence="10">MFS transporter</fullName>
    </submittedName>
</protein>
<evidence type="ECO:0000256" key="4">
    <source>
        <dbReference type="ARBA" id="ARBA00022692"/>
    </source>
</evidence>
<feature type="transmembrane region" description="Helical" evidence="8">
    <location>
        <begin position="114"/>
        <end position="136"/>
    </location>
</feature>
<dbReference type="InterPro" id="IPR036259">
    <property type="entry name" value="MFS_trans_sf"/>
</dbReference>
<comment type="caution">
    <text evidence="10">The sequence shown here is derived from an EMBL/GenBank/DDBJ whole genome shotgun (WGS) entry which is preliminary data.</text>
</comment>
<keyword evidence="3" id="KW-1003">Cell membrane</keyword>
<feature type="transmembrane region" description="Helical" evidence="8">
    <location>
        <begin position="148"/>
        <end position="170"/>
    </location>
</feature>
<dbReference type="Gene3D" id="1.20.1250.20">
    <property type="entry name" value="MFS general substrate transporter like domains"/>
    <property type="match status" value="1"/>
</dbReference>
<dbReference type="NCBIfam" id="TIGR00711">
    <property type="entry name" value="efflux_EmrB"/>
    <property type="match status" value="1"/>
</dbReference>
<evidence type="ECO:0000313" key="10">
    <source>
        <dbReference type="EMBL" id="MDT0379168.1"/>
    </source>
</evidence>
<feature type="transmembrane region" description="Helical" evidence="8">
    <location>
        <begin position="176"/>
        <end position="198"/>
    </location>
</feature>
<evidence type="ECO:0000256" key="3">
    <source>
        <dbReference type="ARBA" id="ARBA00022475"/>
    </source>
</evidence>
<dbReference type="SUPFAM" id="SSF103473">
    <property type="entry name" value="MFS general substrate transporter"/>
    <property type="match status" value="1"/>
</dbReference>
<evidence type="ECO:0000259" key="9">
    <source>
        <dbReference type="PROSITE" id="PS50850"/>
    </source>
</evidence>
<comment type="subcellular location">
    <subcellularLocation>
        <location evidence="1">Cell membrane</location>
        <topology evidence="1">Multi-pass membrane protein</topology>
    </subcellularLocation>
</comment>
<feature type="transmembrane region" description="Helical" evidence="8">
    <location>
        <begin position="23"/>
        <end position="46"/>
    </location>
</feature>
<name>A0ABU2NQB1_9ACTN</name>
<evidence type="ECO:0000256" key="7">
    <source>
        <dbReference type="ARBA" id="ARBA00023251"/>
    </source>
</evidence>
<feature type="transmembrane region" description="Helical" evidence="8">
    <location>
        <begin position="240"/>
        <end position="257"/>
    </location>
</feature>
<dbReference type="Pfam" id="PF07690">
    <property type="entry name" value="MFS_1"/>
    <property type="match status" value="1"/>
</dbReference>
<keyword evidence="4 8" id="KW-0812">Transmembrane</keyword>
<feature type="transmembrane region" description="Helical" evidence="8">
    <location>
        <begin position="473"/>
        <end position="495"/>
    </location>
</feature>
<keyword evidence="11" id="KW-1185">Reference proteome</keyword>
<keyword evidence="6 8" id="KW-0472">Membrane</keyword>
<feature type="transmembrane region" description="Helical" evidence="8">
    <location>
        <begin position="58"/>
        <end position="77"/>
    </location>
</feature>
<feature type="transmembrane region" description="Helical" evidence="8">
    <location>
        <begin position="278"/>
        <end position="301"/>
    </location>
</feature>
<dbReference type="PROSITE" id="PS50850">
    <property type="entry name" value="MFS"/>
    <property type="match status" value="1"/>
</dbReference>
<dbReference type="PANTHER" id="PTHR42718:SF46">
    <property type="entry name" value="BLR6921 PROTEIN"/>
    <property type="match status" value="1"/>
</dbReference>
<evidence type="ECO:0000313" key="11">
    <source>
        <dbReference type="Proteomes" id="UP001183414"/>
    </source>
</evidence>
<dbReference type="InterPro" id="IPR004638">
    <property type="entry name" value="EmrB-like"/>
</dbReference>
<dbReference type="EMBL" id="JAVREQ010000007">
    <property type="protein sequence ID" value="MDT0379168.1"/>
    <property type="molecule type" value="Genomic_DNA"/>
</dbReference>
<keyword evidence="5 8" id="KW-1133">Transmembrane helix</keyword>
<dbReference type="Gene3D" id="1.20.1720.10">
    <property type="entry name" value="Multidrug resistance protein D"/>
    <property type="match status" value="1"/>
</dbReference>
<dbReference type="InterPro" id="IPR020846">
    <property type="entry name" value="MFS_dom"/>
</dbReference>
<organism evidence="10 11">
    <name type="scientific">Streptomyces hazeniae</name>
    <dbReference type="NCBI Taxonomy" id="3075538"/>
    <lineage>
        <taxon>Bacteria</taxon>
        <taxon>Bacillati</taxon>
        <taxon>Actinomycetota</taxon>
        <taxon>Actinomycetes</taxon>
        <taxon>Kitasatosporales</taxon>
        <taxon>Streptomycetaceae</taxon>
        <taxon>Streptomyces</taxon>
    </lineage>
</organism>
<feature type="transmembrane region" description="Helical" evidence="8">
    <location>
        <begin position="89"/>
        <end position="108"/>
    </location>
</feature>
<sequence length="514" mass="53920">MTNPQPAPAVSPSTRRKGGSGTALLVIASCQLMVVLDITIVNIALPHIQTSLGFSTEGLSWVINAYTLTFGGLLLLGGRSGDILGRRRMFVTGVVLFVVASLLCGLAQNPWELLAARSVQGMGGAIASPTALALIATTFTEGPERNRAFGVFAAVSAGGGAIGLLAGGVLVEWLDWRWIFFVNVPIGLLIAFATPRVIRESERRPGRFDVIGALTSTLGMVSLVYGFIRASEDGWRDPVTLAAFAVAVVLLSVFLLVERRSRQPITPLRMFRDRNRAGTYAMMLCLAAAIFGMFFFLTLYVQNVLGFGPLAAGLAFLPVSAVIAVGAALASQLLPRTGPKPFMVVGGLFAAAGLSWLTLTDIDSTYAGSVLGPMLLFGFGMGMEFVSLTLMAVSGVAERESGAATGLLNASQQVGGSLGLSILVTAFGTAGRNETESVLPRFLAQATPQEKAQLRRTGELPGVWGDRVLTSGVSAAFVVAAVMAGLAAVIALFVIQVRASDLERLRGDRDARGP</sequence>
<evidence type="ECO:0000256" key="2">
    <source>
        <dbReference type="ARBA" id="ARBA00022448"/>
    </source>
</evidence>
<evidence type="ECO:0000256" key="1">
    <source>
        <dbReference type="ARBA" id="ARBA00004651"/>
    </source>
</evidence>
<dbReference type="PANTHER" id="PTHR42718">
    <property type="entry name" value="MAJOR FACILITATOR SUPERFAMILY MULTIDRUG TRANSPORTER MFSC"/>
    <property type="match status" value="1"/>
</dbReference>
<dbReference type="CDD" id="cd17321">
    <property type="entry name" value="MFS_MMR_MDR_like"/>
    <property type="match status" value="1"/>
</dbReference>
<feature type="transmembrane region" description="Helical" evidence="8">
    <location>
        <begin position="307"/>
        <end position="330"/>
    </location>
</feature>
<gene>
    <name evidence="10" type="ORF">RM572_10365</name>
</gene>
<dbReference type="Proteomes" id="UP001183414">
    <property type="component" value="Unassembled WGS sequence"/>
</dbReference>
<feature type="transmembrane region" description="Helical" evidence="8">
    <location>
        <begin position="371"/>
        <end position="393"/>
    </location>
</feature>
<accession>A0ABU2NQB1</accession>
<evidence type="ECO:0000256" key="5">
    <source>
        <dbReference type="ARBA" id="ARBA00022989"/>
    </source>
</evidence>
<dbReference type="InterPro" id="IPR011701">
    <property type="entry name" value="MFS"/>
</dbReference>
<feature type="transmembrane region" description="Helical" evidence="8">
    <location>
        <begin position="210"/>
        <end position="228"/>
    </location>
</feature>
<feature type="transmembrane region" description="Helical" evidence="8">
    <location>
        <begin position="414"/>
        <end position="431"/>
    </location>
</feature>
<keyword evidence="2" id="KW-0813">Transport</keyword>
<reference evidence="11" key="1">
    <citation type="submission" date="2023-07" db="EMBL/GenBank/DDBJ databases">
        <title>30 novel species of actinomycetes from the DSMZ collection.</title>
        <authorList>
            <person name="Nouioui I."/>
        </authorList>
    </citation>
    <scope>NUCLEOTIDE SEQUENCE [LARGE SCALE GENOMIC DNA]</scope>
    <source>
        <strain evidence="11">DSM 42041</strain>
    </source>
</reference>
<keyword evidence="7" id="KW-0046">Antibiotic resistance</keyword>
<proteinExistence type="predicted"/>
<feature type="transmembrane region" description="Helical" evidence="8">
    <location>
        <begin position="342"/>
        <end position="359"/>
    </location>
</feature>